<dbReference type="Gene3D" id="3.30.300.30">
    <property type="match status" value="1"/>
</dbReference>
<dbReference type="Proteomes" id="UP000835206">
    <property type="component" value="Chromosome 5"/>
</dbReference>
<dbReference type="EC" id="1.13.12.7" evidence="4"/>
<dbReference type="Pfam" id="PF13193">
    <property type="entry name" value="AMP-binding_C"/>
    <property type="match status" value="1"/>
</dbReference>
<dbReference type="GO" id="GO:0016405">
    <property type="term" value="F:CoA-ligase activity"/>
    <property type="evidence" value="ECO:0007669"/>
    <property type="project" value="TreeGrafter"/>
</dbReference>
<comment type="similarity">
    <text evidence="3">Belongs to the ATP-dependent AMP-binding enzyme family.</text>
</comment>
<dbReference type="RefSeq" id="XP_003395843.2">
    <property type="nucleotide sequence ID" value="XM_003395795.4"/>
</dbReference>
<feature type="domain" description="AMP-binding enzyme C-terminal" evidence="15">
    <location>
        <begin position="447"/>
        <end position="523"/>
    </location>
</feature>
<dbReference type="OrthoDB" id="10253869at2759"/>
<dbReference type="InterPro" id="IPR000873">
    <property type="entry name" value="AMP-dep_synth/lig_dom"/>
</dbReference>
<evidence type="ECO:0000259" key="14">
    <source>
        <dbReference type="Pfam" id="PF00501"/>
    </source>
</evidence>
<evidence type="ECO:0000256" key="6">
    <source>
        <dbReference type="ARBA" id="ARBA00022840"/>
    </source>
</evidence>
<dbReference type="FunFam" id="3.40.50.12780:FF:000025">
    <property type="entry name" value="luciferin 4-monooxygenase"/>
    <property type="match status" value="1"/>
</dbReference>
<dbReference type="SUPFAM" id="SSF53335">
    <property type="entry name" value="S-adenosyl-L-methionine-dependent methyltransferases"/>
    <property type="match status" value="1"/>
</dbReference>
<dbReference type="GO" id="GO:0008218">
    <property type="term" value="P:bioluminescence"/>
    <property type="evidence" value="ECO:0007669"/>
    <property type="project" value="UniProtKB-KW"/>
</dbReference>
<dbReference type="AlphaFoldDB" id="A0A9B0BFC2"/>
<protein>
    <recommendedName>
        <fullName evidence="5">Luciferin 4-monooxygenase</fullName>
        <ecNumber evidence="4">1.13.12.7</ecNumber>
    </recommendedName>
</protein>
<dbReference type="GO" id="GO:0004497">
    <property type="term" value="F:monooxygenase activity"/>
    <property type="evidence" value="ECO:0007669"/>
    <property type="project" value="UniProtKB-KW"/>
</dbReference>
<evidence type="ECO:0000256" key="11">
    <source>
        <dbReference type="ARBA" id="ARBA00023223"/>
    </source>
</evidence>
<proteinExistence type="inferred from homology"/>
<keyword evidence="10" id="KW-0576">Peroxisome</keyword>
<keyword evidence="9" id="KW-0503">Monooxygenase</keyword>
<evidence type="ECO:0000259" key="15">
    <source>
        <dbReference type="Pfam" id="PF13193"/>
    </source>
</evidence>
<evidence type="ECO:0000256" key="7">
    <source>
        <dbReference type="ARBA" id="ARBA00022842"/>
    </source>
</evidence>
<comment type="cofactor">
    <cofactor evidence="1">
        <name>Mg(2+)</name>
        <dbReference type="ChEBI" id="CHEBI:18420"/>
    </cofactor>
</comment>
<keyword evidence="8" id="KW-0560">Oxidoreductase</keyword>
<evidence type="ECO:0000256" key="12">
    <source>
        <dbReference type="ARBA" id="ARBA00023262"/>
    </source>
</evidence>
<dbReference type="InterPro" id="IPR029063">
    <property type="entry name" value="SAM-dependent_MTases_sf"/>
</dbReference>
<evidence type="ECO:0000256" key="9">
    <source>
        <dbReference type="ARBA" id="ARBA00023033"/>
    </source>
</evidence>
<evidence type="ECO:0000256" key="1">
    <source>
        <dbReference type="ARBA" id="ARBA00001946"/>
    </source>
</evidence>
<dbReference type="SUPFAM" id="SSF56801">
    <property type="entry name" value="Acetyl-CoA synthetase-like"/>
    <property type="match status" value="1"/>
</dbReference>
<evidence type="ECO:0000256" key="4">
    <source>
        <dbReference type="ARBA" id="ARBA00012532"/>
    </source>
</evidence>
<keyword evidence="16" id="KW-1185">Reference proteome</keyword>
<evidence type="ECO:0000256" key="8">
    <source>
        <dbReference type="ARBA" id="ARBA00023002"/>
    </source>
</evidence>
<reference evidence="17" key="1">
    <citation type="submission" date="2025-08" db="UniProtKB">
        <authorList>
            <consortium name="RefSeq"/>
        </authorList>
    </citation>
    <scope>IDENTIFICATION</scope>
</reference>
<keyword evidence="7" id="KW-0460">Magnesium</keyword>
<feature type="domain" description="AMP-dependent synthetase/ligase" evidence="14">
    <location>
        <begin position="41"/>
        <end position="395"/>
    </location>
</feature>
<dbReference type="CDD" id="cd05911">
    <property type="entry name" value="Firefly_Luc_like"/>
    <property type="match status" value="1"/>
</dbReference>
<dbReference type="KEGG" id="bter:100644401"/>
<evidence type="ECO:0000313" key="17">
    <source>
        <dbReference type="RefSeq" id="XP_003395843.2"/>
    </source>
</evidence>
<evidence type="ECO:0000256" key="2">
    <source>
        <dbReference type="ARBA" id="ARBA00004275"/>
    </source>
</evidence>
<keyword evidence="12" id="KW-0599">Photoprotein</keyword>
<dbReference type="GO" id="GO:0005777">
    <property type="term" value="C:peroxisome"/>
    <property type="evidence" value="ECO:0007669"/>
    <property type="project" value="UniProtKB-SubCell"/>
</dbReference>
<accession>A0A9B0BFC2</accession>
<organism evidence="16 17">
    <name type="scientific">Bombus terrestris</name>
    <name type="common">Buff-tailed bumblebee</name>
    <name type="synonym">Apis terrestris</name>
    <dbReference type="NCBI Taxonomy" id="30195"/>
    <lineage>
        <taxon>Eukaryota</taxon>
        <taxon>Metazoa</taxon>
        <taxon>Ecdysozoa</taxon>
        <taxon>Arthropoda</taxon>
        <taxon>Hexapoda</taxon>
        <taxon>Insecta</taxon>
        <taxon>Pterygota</taxon>
        <taxon>Neoptera</taxon>
        <taxon>Endopterygota</taxon>
        <taxon>Hymenoptera</taxon>
        <taxon>Apocrita</taxon>
        <taxon>Aculeata</taxon>
        <taxon>Apoidea</taxon>
        <taxon>Anthophila</taxon>
        <taxon>Apidae</taxon>
        <taxon>Bombus</taxon>
        <taxon>Bombus</taxon>
    </lineage>
</organism>
<keyword evidence="11" id="KW-0455">Luminescence</keyword>
<dbReference type="InterPro" id="IPR025110">
    <property type="entry name" value="AMP-bd_C"/>
</dbReference>
<name>A0A9B0BFC2_BOMTE</name>
<gene>
    <name evidence="17" type="primary">LOC100644401</name>
</gene>
<dbReference type="Gene3D" id="2.30.38.10">
    <property type="entry name" value="Luciferase, Domain 3"/>
    <property type="match status" value="1"/>
</dbReference>
<evidence type="ECO:0000256" key="13">
    <source>
        <dbReference type="ARBA" id="ARBA00048497"/>
    </source>
</evidence>
<dbReference type="InterPro" id="IPR020845">
    <property type="entry name" value="AMP-binding_CS"/>
</dbReference>
<evidence type="ECO:0000256" key="3">
    <source>
        <dbReference type="ARBA" id="ARBA00006432"/>
    </source>
</evidence>
<evidence type="ECO:0000313" key="16">
    <source>
        <dbReference type="Proteomes" id="UP000835206"/>
    </source>
</evidence>
<dbReference type="GeneID" id="100644401"/>
<keyword evidence="6" id="KW-0547">Nucleotide-binding</keyword>
<dbReference type="PANTHER" id="PTHR24096">
    <property type="entry name" value="LONG-CHAIN-FATTY-ACID--COA LIGASE"/>
    <property type="match status" value="1"/>
</dbReference>
<dbReference type="Gene3D" id="3.40.50.150">
    <property type="entry name" value="Vaccinia Virus protein VP39"/>
    <property type="match status" value="1"/>
</dbReference>
<dbReference type="PROSITE" id="PS00455">
    <property type="entry name" value="AMP_BINDING"/>
    <property type="match status" value="1"/>
</dbReference>
<dbReference type="GO" id="GO:0005524">
    <property type="term" value="F:ATP binding"/>
    <property type="evidence" value="ECO:0007669"/>
    <property type="project" value="UniProtKB-KW"/>
</dbReference>
<evidence type="ECO:0000256" key="10">
    <source>
        <dbReference type="ARBA" id="ARBA00023140"/>
    </source>
</evidence>
<dbReference type="FunFam" id="3.30.300.30:FF:000007">
    <property type="entry name" value="4-coumarate--CoA ligase 2"/>
    <property type="match status" value="1"/>
</dbReference>
<dbReference type="Pfam" id="PF00501">
    <property type="entry name" value="AMP-binding"/>
    <property type="match status" value="1"/>
</dbReference>
<evidence type="ECO:0000256" key="5">
    <source>
        <dbReference type="ARBA" id="ARBA00019043"/>
    </source>
</evidence>
<dbReference type="InterPro" id="IPR045851">
    <property type="entry name" value="AMP-bd_C_sf"/>
</dbReference>
<keyword evidence="6" id="KW-0067">ATP-binding</keyword>
<sequence>MQEKNILHGPSLPDLEFKNITLGQLILNQLSIRGSWVAQINAYTGKSQTFKDILDISRKLAIAFNKEGLKKDDRIAICSENNLEFCPVVCAAFYLGITVCPLNPLYTERELKHALNISKPKYIFVSAIGAKNIYKVIPQLFWQPKLIMLTESIDSKLPSIKTLTSNIIIDNNLHACSVDVNDHVTVISCSSGTTGLPKGVMLTDKNFLSVIKNLAVASPNIVNTNTTGLALLPFFHVYSFSVMLVALLFGNKNVILPRFEEKLFLHAIEKYKIEHITVVPPLMVFLAKHPIVDKYNLSSIKEIWCGAAPLSEEIAKMVVKRLNMPIIKQGYGLTETTLAVINSPDNNTKYTSVGTLVPGVSAKVIPIDGDESSKPLGPNNIGELCFKGDIIMKGYCDNEQATAATIDKDGWLHSGDVGYYDEQGYFYIVDRMKELIKYKGFQVPPAELEAILLTCPEIKDAAVIGLPHEEAGELPAAFVVKQEGSNITAEDIIKFVNERVSSHKRLRGGIKFIESIPRTASGKILRRILHDTLKSKFNLNHFKIQLYLVVVIILFPSGGGVGANPPNPTPLIPQRLLLFKGIKTMLYHKLITLSISCTVQVRKLHNNVIHSLTRKRISYLSFMQLSQYKNNSNYLHTENDEIKNIPLALSEYLNDMNPIFRKKVIKDYLSLKVNRADPYLINDNVSNEFTRLIKDDLLENMCYVIELNPGYGLLTRRLLEAGVSFIHLYESHDEFHDELQSLKAIFPNRVNITQLNLLRMSKMSGLNNSYDMPNKPNIHLCKLYNNVPKREWEEESCMQIIGTVTKSIFIRHLVISVIFQTGFMMHGRPIFYLALSPSIWNYIKCDAKRSSTLYIMFNILFNATMFGTLDRKGFLPWQQIRKVKTRTLTFEDDNQLLYVVKLEPNSNLLSLFGGREQLIYFWHFVRFCFYRPSLRIIPTLERIIPGFGERLIEQDYNIFTQFKELNINQIIDLYMQFKSYPGFNESSFLASGNNIRRMYDPYMQAE</sequence>
<comment type="catalytic activity">
    <reaction evidence="13">
        <text>firefly D-luciferin + ATP + O2 = firefly oxyluciferin + hnu + AMP + CO2 + diphosphate</text>
        <dbReference type="Rhea" id="RHEA:10732"/>
        <dbReference type="ChEBI" id="CHEBI:15379"/>
        <dbReference type="ChEBI" id="CHEBI:16526"/>
        <dbReference type="ChEBI" id="CHEBI:16792"/>
        <dbReference type="ChEBI" id="CHEBI:30212"/>
        <dbReference type="ChEBI" id="CHEBI:30616"/>
        <dbReference type="ChEBI" id="CHEBI:33019"/>
        <dbReference type="ChEBI" id="CHEBI:58038"/>
        <dbReference type="ChEBI" id="CHEBI:456215"/>
        <dbReference type="EC" id="1.13.12.7"/>
    </reaction>
</comment>
<dbReference type="PANTHER" id="PTHR24096:SF423">
    <property type="entry name" value="GM05240P"/>
    <property type="match status" value="1"/>
</dbReference>
<comment type="subcellular location">
    <subcellularLocation>
        <location evidence="2">Peroxisome</location>
    </subcellularLocation>
</comment>
<dbReference type="Gene3D" id="3.40.50.980">
    <property type="match status" value="2"/>
</dbReference>